<dbReference type="RefSeq" id="WP_175311281.1">
    <property type="nucleotide sequence ID" value="NZ_CBCRYR010000010.1"/>
</dbReference>
<evidence type="ECO:0008006" key="4">
    <source>
        <dbReference type="Google" id="ProtNLM"/>
    </source>
</evidence>
<evidence type="ECO:0000313" key="2">
    <source>
        <dbReference type="EMBL" id="NUU46635.1"/>
    </source>
</evidence>
<comment type="caution">
    <text evidence="2">The sequence shown here is derived from an EMBL/GenBank/DDBJ whole genome shotgun (WGS) entry which is preliminary data.</text>
</comment>
<reference evidence="2 3" key="1">
    <citation type="submission" date="2020-05" db="EMBL/GenBank/DDBJ databases">
        <title>Genome Sequencing of Type Strains.</title>
        <authorList>
            <person name="Lemaire J.F."/>
            <person name="Inderbitzin P."/>
            <person name="Gregorio O.A."/>
            <person name="Collins S.B."/>
            <person name="Wespe N."/>
            <person name="Knight-Connoni V."/>
        </authorList>
    </citation>
    <scope>NUCLEOTIDE SEQUENCE [LARGE SCALE GENOMIC DNA]</scope>
    <source>
        <strain evidence="2 3">DSM 100049</strain>
    </source>
</reference>
<evidence type="ECO:0000256" key="1">
    <source>
        <dbReference type="SAM" id="SignalP"/>
    </source>
</evidence>
<dbReference type="Proteomes" id="UP000536441">
    <property type="component" value="Unassembled WGS sequence"/>
</dbReference>
<dbReference type="EMBL" id="JABMCH010000061">
    <property type="protein sequence ID" value="NUU46635.1"/>
    <property type="molecule type" value="Genomic_DNA"/>
</dbReference>
<proteinExistence type="predicted"/>
<accession>A0A7Y6B462</accession>
<evidence type="ECO:0000313" key="3">
    <source>
        <dbReference type="Proteomes" id="UP000536441"/>
    </source>
</evidence>
<keyword evidence="1" id="KW-0732">Signal</keyword>
<keyword evidence="3" id="KW-1185">Reference proteome</keyword>
<sequence>MTPYRPAPFARPAHILRASILLVGLSLAGCARDRGTTPYPSLAVRPVEKQGFAEPAAKPVVLRPDPTLDTQITELARRLTSVEQEFGTAHDQARADAARARGAAVGSDAWLAAQTALATLDEIRARTSSLLTEIDDRAIQRAAALEPDYPTLNALRERASAAVTRQAEQIKAINDTLPAA</sequence>
<dbReference type="AlphaFoldDB" id="A0A7Y6B462"/>
<gene>
    <name evidence="2" type="ORF">HP438_06565</name>
</gene>
<feature type="chain" id="PRO_5031569505" description="DUF4142 domain-containing protein" evidence="1">
    <location>
        <begin position="29"/>
        <end position="180"/>
    </location>
</feature>
<feature type="signal peptide" evidence="1">
    <location>
        <begin position="1"/>
        <end position="28"/>
    </location>
</feature>
<name>A0A7Y6B462_9SPHN</name>
<organism evidence="2 3">
    <name type="scientific">Sphingomonas zeae</name>
    <dbReference type="NCBI Taxonomy" id="1646122"/>
    <lineage>
        <taxon>Bacteria</taxon>
        <taxon>Pseudomonadati</taxon>
        <taxon>Pseudomonadota</taxon>
        <taxon>Alphaproteobacteria</taxon>
        <taxon>Sphingomonadales</taxon>
        <taxon>Sphingomonadaceae</taxon>
        <taxon>Sphingomonas</taxon>
    </lineage>
</organism>
<dbReference type="PROSITE" id="PS51257">
    <property type="entry name" value="PROKAR_LIPOPROTEIN"/>
    <property type="match status" value="1"/>
</dbReference>
<protein>
    <recommendedName>
        <fullName evidence="4">DUF4142 domain-containing protein</fullName>
    </recommendedName>
</protein>